<name>A0ABV5FX54_9MICC</name>
<evidence type="ECO:0000313" key="2">
    <source>
        <dbReference type="EMBL" id="MFB9071014.1"/>
    </source>
</evidence>
<organism evidence="2 3">
    <name type="scientific">Citricoccus parietis</name>
    <dbReference type="NCBI Taxonomy" id="592307"/>
    <lineage>
        <taxon>Bacteria</taxon>
        <taxon>Bacillati</taxon>
        <taxon>Actinomycetota</taxon>
        <taxon>Actinomycetes</taxon>
        <taxon>Micrococcales</taxon>
        <taxon>Micrococcaceae</taxon>
        <taxon>Citricoccus</taxon>
    </lineage>
</organism>
<keyword evidence="3" id="KW-1185">Reference proteome</keyword>
<dbReference type="EMBL" id="JBHMFI010000001">
    <property type="protein sequence ID" value="MFB9071014.1"/>
    <property type="molecule type" value="Genomic_DNA"/>
</dbReference>
<proteinExistence type="predicted"/>
<reference evidence="2 3" key="1">
    <citation type="submission" date="2024-09" db="EMBL/GenBank/DDBJ databases">
        <authorList>
            <person name="Sun Q."/>
            <person name="Mori K."/>
        </authorList>
    </citation>
    <scope>NUCLEOTIDE SEQUENCE [LARGE SCALE GENOMIC DNA]</scope>
    <source>
        <strain evidence="2 3">CCM 7609</strain>
    </source>
</reference>
<feature type="region of interest" description="Disordered" evidence="1">
    <location>
        <begin position="81"/>
        <end position="103"/>
    </location>
</feature>
<accession>A0ABV5FX54</accession>
<gene>
    <name evidence="2" type="ORF">ACFFX0_07330</name>
</gene>
<evidence type="ECO:0000313" key="3">
    <source>
        <dbReference type="Proteomes" id="UP001589575"/>
    </source>
</evidence>
<evidence type="ECO:0000256" key="1">
    <source>
        <dbReference type="SAM" id="MobiDB-lite"/>
    </source>
</evidence>
<feature type="region of interest" description="Disordered" evidence="1">
    <location>
        <begin position="1"/>
        <end position="41"/>
    </location>
</feature>
<comment type="caution">
    <text evidence="2">The sequence shown here is derived from an EMBL/GenBank/DDBJ whole genome shotgun (WGS) entry which is preliminary data.</text>
</comment>
<sequence length="188" mass="19847">MQLCPGDGRQPDHVTGVARNLRGVQEDPEPRGAGGRAPRGLQMWVGRNGVGRRGPAGHGIGGVGRHPAHSSGAAYSTAQYIAPSSRARSRRSTVPDSGPVPRNIFTSRLNCSALAGGSVRNPASESSTERVRSSWMTGACGFSSGPRTRMNPPTLQSGKARWRATIAGARDGGERRRSPRHISAPSHR</sequence>
<dbReference type="Proteomes" id="UP001589575">
    <property type="component" value="Unassembled WGS sequence"/>
</dbReference>
<feature type="region of interest" description="Disordered" evidence="1">
    <location>
        <begin position="117"/>
        <end position="188"/>
    </location>
</feature>
<protein>
    <submittedName>
        <fullName evidence="2">Uncharacterized protein</fullName>
    </submittedName>
</protein>